<keyword evidence="3" id="KW-1185">Reference proteome</keyword>
<dbReference type="EMBL" id="JAVDQD010000003">
    <property type="protein sequence ID" value="MDR6239537.1"/>
    <property type="molecule type" value="Genomic_DNA"/>
</dbReference>
<dbReference type="PROSITE" id="PS51257">
    <property type="entry name" value="PROKAR_LIPOPROTEIN"/>
    <property type="match status" value="1"/>
</dbReference>
<keyword evidence="1" id="KW-0175">Coiled coil</keyword>
<reference evidence="2" key="1">
    <citation type="submission" date="2023-07" db="EMBL/GenBank/DDBJ databases">
        <title>Genomic Encyclopedia of Type Strains, Phase IV (KMG-IV): sequencing the most valuable type-strain genomes for metagenomic binning, comparative biology and taxonomic classification.</title>
        <authorList>
            <person name="Goeker M."/>
        </authorList>
    </citation>
    <scope>NUCLEOTIDE SEQUENCE</scope>
    <source>
        <strain evidence="2">DSM 26174</strain>
    </source>
</reference>
<dbReference type="Gene3D" id="3.10.450.410">
    <property type="match status" value="1"/>
</dbReference>
<proteinExistence type="predicted"/>
<evidence type="ECO:0000313" key="3">
    <source>
        <dbReference type="Proteomes" id="UP001185092"/>
    </source>
</evidence>
<evidence type="ECO:0000256" key="1">
    <source>
        <dbReference type="SAM" id="Coils"/>
    </source>
</evidence>
<sequence>MRNTLIIFFIVLTLASCENNEYEKRITELCNMNERLAQENDMLKQELAILERRTADLIFSNVELAKRISVPIDSKSQGDGLVENSEEFWPFLEKFVSDESFQITRILFPVEFETIQLNENGDVDVPVNLVTLFIKAKDWKHDDLGYFSRNEGMQIYDNYEMKFRSTDERIIHFYGVETSVNTLYYFKVQYGEWFLFRKELLGI</sequence>
<organism evidence="2 3">
    <name type="scientific">Aureibacter tunicatorum</name>
    <dbReference type="NCBI Taxonomy" id="866807"/>
    <lineage>
        <taxon>Bacteria</taxon>
        <taxon>Pseudomonadati</taxon>
        <taxon>Bacteroidota</taxon>
        <taxon>Cytophagia</taxon>
        <taxon>Cytophagales</taxon>
        <taxon>Persicobacteraceae</taxon>
        <taxon>Aureibacter</taxon>
    </lineage>
</organism>
<evidence type="ECO:0000313" key="2">
    <source>
        <dbReference type="EMBL" id="MDR6239537.1"/>
    </source>
</evidence>
<comment type="caution">
    <text evidence="2">The sequence shown here is derived from an EMBL/GenBank/DDBJ whole genome shotgun (WGS) entry which is preliminary data.</text>
</comment>
<dbReference type="AlphaFoldDB" id="A0AAE3XM89"/>
<dbReference type="RefSeq" id="WP_309939226.1">
    <property type="nucleotide sequence ID" value="NZ_AP025305.1"/>
</dbReference>
<protein>
    <submittedName>
        <fullName evidence="2">Uncharacterized protein</fullName>
    </submittedName>
</protein>
<dbReference type="Proteomes" id="UP001185092">
    <property type="component" value="Unassembled WGS sequence"/>
</dbReference>
<feature type="coiled-coil region" evidence="1">
    <location>
        <begin position="19"/>
        <end position="53"/>
    </location>
</feature>
<accession>A0AAE3XM89</accession>
<gene>
    <name evidence="2" type="ORF">HNQ88_002585</name>
</gene>
<name>A0AAE3XM89_9BACT</name>